<evidence type="ECO:0000313" key="10">
    <source>
        <dbReference type="Proteomes" id="UP000034578"/>
    </source>
</evidence>
<evidence type="ECO:0000313" key="6">
    <source>
        <dbReference type="EMBL" id="QCR15191.1"/>
    </source>
</evidence>
<protein>
    <submittedName>
        <fullName evidence="2">Uncharacterized protein</fullName>
    </submittedName>
</protein>
<dbReference type="AlphaFoldDB" id="A0A0F8BUY3"/>
<evidence type="ECO:0000313" key="9">
    <source>
        <dbReference type="Proteomes" id="UP000034424"/>
    </source>
</evidence>
<evidence type="ECO:0000313" key="5">
    <source>
        <dbReference type="EMBL" id="KKH81872.1"/>
    </source>
</evidence>
<evidence type="ECO:0000313" key="8">
    <source>
        <dbReference type="Proteomes" id="UP000034399"/>
    </source>
</evidence>
<dbReference type="Proteomes" id="UP000034424">
    <property type="component" value="Unassembled WGS sequence"/>
</dbReference>
<evidence type="ECO:0000313" key="3">
    <source>
        <dbReference type="EMBL" id="KKG33447.1"/>
    </source>
</evidence>
<sequence>MTNNSKELENSFPSLYPKISMCLKNFITFIFSLLTLFSFIHIKTGTFRTGKQVNRDSFFTTERPSTIWAFCHIL</sequence>
<reference evidence="7 8" key="1">
    <citation type="journal article" date="2015" name="ISME J.">
        <title>Genomic and phenotypic differentiation among Methanosarcina mazei populations from Columbia River sediment.</title>
        <authorList>
            <person name="Youngblut N.D."/>
            <person name="Wirth J.S."/>
            <person name="Henriksen J.R."/>
            <person name="Smith M."/>
            <person name="Simon H."/>
            <person name="Metcalf W.W."/>
            <person name="Whitaker R.J."/>
        </authorList>
    </citation>
    <scope>NUCLEOTIDE SEQUENCE [LARGE SCALE GENOMIC DNA]</scope>
    <source>
        <strain evidence="5 7">1.H.M.2.1</strain>
        <strain evidence="2 10">2.F.A.2.4</strain>
        <strain evidence="3 8">3.F.A.1A.1</strain>
        <strain evidence="4 9">3.F.T.2.1</strain>
    </source>
</reference>
<gene>
    <name evidence="6" type="ORF">DKM28_03210</name>
    <name evidence="2" type="ORF">DU47_01165</name>
    <name evidence="3" type="ORF">DU52_07175</name>
    <name evidence="4" type="ORF">DU67_00390</name>
    <name evidence="5" type="ORF">DU80_09665</name>
</gene>
<name>A0A0F8BUY3_METMZ</name>
<evidence type="ECO:0000313" key="7">
    <source>
        <dbReference type="Proteomes" id="UP000034152"/>
    </source>
</evidence>
<proteinExistence type="predicted"/>
<dbReference type="PATRIC" id="fig|2209.56.peg.2083"/>
<dbReference type="EMBL" id="JJOS01000011">
    <property type="protein sequence ID" value="KKG06376.1"/>
    <property type="molecule type" value="Genomic_DNA"/>
</dbReference>
<keyword evidence="1" id="KW-0812">Transmembrane</keyword>
<feature type="transmembrane region" description="Helical" evidence="1">
    <location>
        <begin position="23"/>
        <end position="42"/>
    </location>
</feature>
<keyword evidence="1" id="KW-1133">Transmembrane helix</keyword>
<dbReference type="EMBL" id="JJPA01000110">
    <property type="protein sequence ID" value="KKG33447.1"/>
    <property type="molecule type" value="Genomic_DNA"/>
</dbReference>
<dbReference type="Proteomes" id="UP000034152">
    <property type="component" value="Unassembled WGS sequence"/>
</dbReference>
<evidence type="ECO:0000313" key="4">
    <source>
        <dbReference type="EMBL" id="KKG62739.1"/>
    </source>
</evidence>
<dbReference type="EMBL" id="CP029709">
    <property type="protein sequence ID" value="QCR15191.1"/>
    <property type="molecule type" value="Genomic_DNA"/>
</dbReference>
<evidence type="ECO:0000256" key="1">
    <source>
        <dbReference type="SAM" id="Phobius"/>
    </source>
</evidence>
<evidence type="ECO:0000313" key="2">
    <source>
        <dbReference type="EMBL" id="KKG06376.1"/>
    </source>
</evidence>
<accession>A0A0F8BUY3</accession>
<dbReference type="Proteomes" id="UP000300067">
    <property type="component" value="Chromosome"/>
</dbReference>
<dbReference type="EMBL" id="JJQU01000202">
    <property type="protein sequence ID" value="KKH81872.1"/>
    <property type="molecule type" value="Genomic_DNA"/>
</dbReference>
<dbReference type="Proteomes" id="UP000034399">
    <property type="component" value="Unassembled WGS sequence"/>
</dbReference>
<evidence type="ECO:0000313" key="11">
    <source>
        <dbReference type="Proteomes" id="UP000300067"/>
    </source>
</evidence>
<keyword evidence="1" id="KW-0472">Membrane</keyword>
<reference evidence="6 11" key="2">
    <citation type="submission" date="2018-05" db="EMBL/GenBank/DDBJ databases">
        <title>Methanosarcina gilichinskyana sp. nov., a novel methanogenic archaeon isolated from Holocene permafrost, North East Russia.</title>
        <authorList>
            <person name="Oshurkova V."/>
            <person name="Meer M."/>
            <person name="Bochkareva O."/>
            <person name="Shcherbakova V."/>
        </authorList>
    </citation>
    <scope>NUCLEOTIDE SEQUENCE [LARGE SCALE GENOMIC DNA]</scope>
    <source>
        <strain evidence="6 11">JL01</strain>
    </source>
</reference>
<keyword evidence="10" id="KW-1185">Reference proteome</keyword>
<organism evidence="2 10">
    <name type="scientific">Methanosarcina mazei</name>
    <name type="common">Methanosarcina frisia</name>
    <dbReference type="NCBI Taxonomy" id="2209"/>
    <lineage>
        <taxon>Archaea</taxon>
        <taxon>Methanobacteriati</taxon>
        <taxon>Methanobacteriota</taxon>
        <taxon>Stenosarchaea group</taxon>
        <taxon>Methanomicrobia</taxon>
        <taxon>Methanosarcinales</taxon>
        <taxon>Methanosarcinaceae</taxon>
        <taxon>Methanosarcina</taxon>
    </lineage>
</organism>
<dbReference type="Proteomes" id="UP000034578">
    <property type="component" value="Unassembled WGS sequence"/>
</dbReference>
<dbReference type="EMBL" id="JJPL01000107">
    <property type="protein sequence ID" value="KKG62739.1"/>
    <property type="molecule type" value="Genomic_DNA"/>
</dbReference>